<dbReference type="AlphaFoldDB" id="A0A6N8CLS0"/>
<gene>
    <name evidence="10" type="ORF">GMB86_02680</name>
</gene>
<organism evidence="10 11">
    <name type="scientific">Terrilactibacillus tamarindi</name>
    <dbReference type="NCBI Taxonomy" id="2599694"/>
    <lineage>
        <taxon>Bacteria</taxon>
        <taxon>Bacillati</taxon>
        <taxon>Bacillota</taxon>
        <taxon>Bacilli</taxon>
        <taxon>Bacillales</taxon>
        <taxon>Bacillaceae</taxon>
        <taxon>Terrilactibacillus</taxon>
    </lineage>
</organism>
<feature type="transmembrane region" description="Helical" evidence="9">
    <location>
        <begin position="356"/>
        <end position="378"/>
    </location>
</feature>
<dbReference type="OrthoDB" id="9794165at2"/>
<evidence type="ECO:0000256" key="5">
    <source>
        <dbReference type="ARBA" id="ARBA00022692"/>
    </source>
</evidence>
<keyword evidence="5 9" id="KW-0812">Transmembrane</keyword>
<comment type="similarity">
    <text evidence="8">Belongs to the TsuA/YedE (TC 9.B.102) family.</text>
</comment>
<evidence type="ECO:0000313" key="11">
    <source>
        <dbReference type="Proteomes" id="UP000440978"/>
    </source>
</evidence>
<dbReference type="PANTHER" id="PTHR30574">
    <property type="entry name" value="INNER MEMBRANE PROTEIN YEDE"/>
    <property type="match status" value="1"/>
</dbReference>
<dbReference type="PANTHER" id="PTHR30574:SF1">
    <property type="entry name" value="SULPHUR TRANSPORT DOMAIN-CONTAINING PROTEIN"/>
    <property type="match status" value="1"/>
</dbReference>
<keyword evidence="2" id="KW-0813">Transport</keyword>
<dbReference type="Pfam" id="PF04143">
    <property type="entry name" value="Sulf_transp"/>
    <property type="match status" value="1"/>
</dbReference>
<dbReference type="GO" id="GO:0005886">
    <property type="term" value="C:plasma membrane"/>
    <property type="evidence" value="ECO:0007669"/>
    <property type="project" value="UniProtKB-SubCell"/>
</dbReference>
<feature type="transmembrane region" description="Helical" evidence="9">
    <location>
        <begin position="58"/>
        <end position="77"/>
    </location>
</feature>
<feature type="transmembrane region" description="Helical" evidence="9">
    <location>
        <begin position="326"/>
        <end position="344"/>
    </location>
</feature>
<evidence type="ECO:0000313" key="10">
    <source>
        <dbReference type="EMBL" id="MTT30919.1"/>
    </source>
</evidence>
<feature type="transmembrane region" description="Helical" evidence="9">
    <location>
        <begin position="98"/>
        <end position="120"/>
    </location>
</feature>
<accession>A0A6N8CLS0</accession>
<feature type="transmembrane region" description="Helical" evidence="9">
    <location>
        <begin position="132"/>
        <end position="158"/>
    </location>
</feature>
<keyword evidence="11" id="KW-1185">Reference proteome</keyword>
<feature type="transmembrane region" description="Helical" evidence="9">
    <location>
        <begin position="384"/>
        <end position="405"/>
    </location>
</feature>
<evidence type="ECO:0000256" key="2">
    <source>
        <dbReference type="ARBA" id="ARBA00022448"/>
    </source>
</evidence>
<proteinExistence type="inferred from homology"/>
<keyword evidence="7 9" id="KW-0472">Membrane</keyword>
<evidence type="ECO:0000256" key="7">
    <source>
        <dbReference type="ARBA" id="ARBA00023136"/>
    </source>
</evidence>
<dbReference type="RefSeq" id="WP_155216569.1">
    <property type="nucleotide sequence ID" value="NZ_WNHB01000003.1"/>
</dbReference>
<evidence type="ECO:0000256" key="3">
    <source>
        <dbReference type="ARBA" id="ARBA00022475"/>
    </source>
</evidence>
<reference evidence="10 11" key="1">
    <citation type="submission" date="2019-11" db="EMBL/GenBank/DDBJ databases">
        <title>Terrilactibacillus tamarindus sp. nov. BCM23-1 isolated from bark of Tamarindus indica.</title>
        <authorList>
            <person name="Kingkaew E."/>
            <person name="Tanasupawat S."/>
        </authorList>
    </citation>
    <scope>NUCLEOTIDE SEQUENCE [LARGE SCALE GENOMIC DNA]</scope>
    <source>
        <strain evidence="10 11">BCM23-1</strain>
    </source>
</reference>
<comment type="subcellular location">
    <subcellularLocation>
        <location evidence="1">Cell inner membrane</location>
        <topology evidence="1">Multi-pass membrane protein</topology>
    </subcellularLocation>
</comment>
<feature type="transmembrane region" description="Helical" evidence="9">
    <location>
        <begin position="32"/>
        <end position="52"/>
    </location>
</feature>
<feature type="transmembrane region" description="Helical" evidence="9">
    <location>
        <begin position="203"/>
        <end position="227"/>
    </location>
</feature>
<evidence type="ECO:0000256" key="4">
    <source>
        <dbReference type="ARBA" id="ARBA00022519"/>
    </source>
</evidence>
<evidence type="ECO:0000256" key="6">
    <source>
        <dbReference type="ARBA" id="ARBA00022989"/>
    </source>
</evidence>
<evidence type="ECO:0000256" key="1">
    <source>
        <dbReference type="ARBA" id="ARBA00004429"/>
    </source>
</evidence>
<sequence length="421" mass="44644">MSSSSASTALSKDNVNKKVKSQIVPLGSPQPWLVISAVIIAIILSIASISIGGIKQGILLWIGLLLGVTLFHARFGFTSAFRRFTSVGNGEAIRAHMLMLAVASTLFAIIFSFNTTLFGAKPTPNLDPVGTSLIVGSFLFGIGMQLGGGCASGTLYAVGGGRTEMFFTLIAFIIGSVIGAWHFDFWVNQMPSFKPFSLATSTGLGWLGGWVLQMIIFGVITWMTFVVEKKRKAPKMASLPTTTGWKRIFRGSWPLLTAAVVLAVLNAATLFVKGSPWGITSGFALWGSKAASALGINVEDWAYWSGPKAAALHQSVFTDGTSVMDFGLIIGAFVASTLGGLFVLKKIPAKRLAAAIIGGLLMGYGARLAFGCNIGAYFSGIASFSLHGYVWAIMAMLGTYVALYLRPLFGMSVPKSSDHFC</sequence>
<dbReference type="EMBL" id="WNHB01000003">
    <property type="protein sequence ID" value="MTT30919.1"/>
    <property type="molecule type" value="Genomic_DNA"/>
</dbReference>
<dbReference type="InterPro" id="IPR007272">
    <property type="entry name" value="Sulf_transp_TsuA/YedE"/>
</dbReference>
<dbReference type="Proteomes" id="UP000440978">
    <property type="component" value="Unassembled WGS sequence"/>
</dbReference>
<keyword evidence="6 9" id="KW-1133">Transmembrane helix</keyword>
<keyword evidence="4" id="KW-0997">Cell inner membrane</keyword>
<feature type="transmembrane region" description="Helical" evidence="9">
    <location>
        <begin position="165"/>
        <end position="183"/>
    </location>
</feature>
<evidence type="ECO:0000256" key="8">
    <source>
        <dbReference type="ARBA" id="ARBA00035655"/>
    </source>
</evidence>
<name>A0A6N8CLS0_9BACI</name>
<feature type="transmembrane region" description="Helical" evidence="9">
    <location>
        <begin position="248"/>
        <end position="272"/>
    </location>
</feature>
<keyword evidence="3" id="KW-1003">Cell membrane</keyword>
<protein>
    <submittedName>
        <fullName evidence="10">YeeE/YedE family protein</fullName>
    </submittedName>
</protein>
<comment type="caution">
    <text evidence="10">The sequence shown here is derived from an EMBL/GenBank/DDBJ whole genome shotgun (WGS) entry which is preliminary data.</text>
</comment>
<evidence type="ECO:0000256" key="9">
    <source>
        <dbReference type="SAM" id="Phobius"/>
    </source>
</evidence>